<reference evidence="1" key="2">
    <citation type="journal article" date="2024" name="Plant">
        <title>Genomic evolution and insights into agronomic trait innovations of Sesamum species.</title>
        <authorList>
            <person name="Miao H."/>
            <person name="Wang L."/>
            <person name="Qu L."/>
            <person name="Liu H."/>
            <person name="Sun Y."/>
            <person name="Le M."/>
            <person name="Wang Q."/>
            <person name="Wei S."/>
            <person name="Zheng Y."/>
            <person name="Lin W."/>
            <person name="Duan Y."/>
            <person name="Cao H."/>
            <person name="Xiong S."/>
            <person name="Wang X."/>
            <person name="Wei L."/>
            <person name="Li C."/>
            <person name="Ma Q."/>
            <person name="Ju M."/>
            <person name="Zhao R."/>
            <person name="Li G."/>
            <person name="Mu C."/>
            <person name="Tian Q."/>
            <person name="Mei H."/>
            <person name="Zhang T."/>
            <person name="Gao T."/>
            <person name="Zhang H."/>
        </authorList>
    </citation>
    <scope>NUCLEOTIDE SEQUENCE</scope>
    <source>
        <strain evidence="1">K16</strain>
    </source>
</reference>
<proteinExistence type="predicted"/>
<accession>A0AAE1X0V3</accession>
<dbReference type="EMBL" id="JACGWL010000005">
    <property type="protein sequence ID" value="KAK4403185.1"/>
    <property type="molecule type" value="Genomic_DNA"/>
</dbReference>
<reference evidence="1" key="1">
    <citation type="submission" date="2020-06" db="EMBL/GenBank/DDBJ databases">
        <authorList>
            <person name="Li T."/>
            <person name="Hu X."/>
            <person name="Zhang T."/>
            <person name="Song X."/>
            <person name="Zhang H."/>
            <person name="Dai N."/>
            <person name="Sheng W."/>
            <person name="Hou X."/>
            <person name="Wei L."/>
        </authorList>
    </citation>
    <scope>NUCLEOTIDE SEQUENCE</scope>
    <source>
        <strain evidence="1">K16</strain>
        <tissue evidence="1">Leaf</tissue>
    </source>
</reference>
<name>A0AAE1X0V3_9LAMI</name>
<dbReference type="PANTHER" id="PTHR42648">
    <property type="entry name" value="TRANSPOSASE, PUTATIVE-RELATED"/>
    <property type="match status" value="1"/>
</dbReference>
<dbReference type="AlphaFoldDB" id="A0AAE1X0V3"/>
<dbReference type="Pfam" id="PF14223">
    <property type="entry name" value="Retrotran_gag_2"/>
    <property type="match status" value="1"/>
</dbReference>
<dbReference type="PANTHER" id="PTHR42648:SF27">
    <property type="entry name" value="RNA-DIRECTED DNA POLYMERASE"/>
    <property type="match status" value="1"/>
</dbReference>
<comment type="caution">
    <text evidence="1">The sequence shown here is derived from an EMBL/GenBank/DDBJ whole genome shotgun (WGS) entry which is preliminary data.</text>
</comment>
<gene>
    <name evidence="1" type="ORF">Sango_1059200</name>
</gene>
<dbReference type="Proteomes" id="UP001289374">
    <property type="component" value="Unassembled WGS sequence"/>
</dbReference>
<keyword evidence="2" id="KW-1185">Reference proteome</keyword>
<organism evidence="1 2">
    <name type="scientific">Sesamum angolense</name>
    <dbReference type="NCBI Taxonomy" id="2727404"/>
    <lineage>
        <taxon>Eukaryota</taxon>
        <taxon>Viridiplantae</taxon>
        <taxon>Streptophyta</taxon>
        <taxon>Embryophyta</taxon>
        <taxon>Tracheophyta</taxon>
        <taxon>Spermatophyta</taxon>
        <taxon>Magnoliopsida</taxon>
        <taxon>eudicotyledons</taxon>
        <taxon>Gunneridae</taxon>
        <taxon>Pentapetalae</taxon>
        <taxon>asterids</taxon>
        <taxon>lamiids</taxon>
        <taxon>Lamiales</taxon>
        <taxon>Pedaliaceae</taxon>
        <taxon>Sesamum</taxon>
    </lineage>
</organism>
<evidence type="ECO:0000313" key="1">
    <source>
        <dbReference type="EMBL" id="KAK4403185.1"/>
    </source>
</evidence>
<protein>
    <submittedName>
        <fullName evidence="1">Uncharacterized protein</fullName>
    </submittedName>
</protein>
<evidence type="ECO:0000313" key="2">
    <source>
        <dbReference type="Proteomes" id="UP001289374"/>
    </source>
</evidence>
<sequence length="246" mass="27566">MGPRLKCTLVDGSRLTLSNMIILELSGSCEEVRQNIMGISCDENGIGYLHKALSMHIRYPTTKAFLGTKITKESSKQSHGVKMLSIVEKLKDLKVGHDHDTYIDVILQSFSSSYNPFIINYNMNRLEKSVHELINMLVQYEVTTHKFAAAVLVGEASTSKAKGMGKGKRRLPVHSSQGKMMSAYIDASAPLNTSAKGGYSYFITFIDDHSRSGYVNLMQYKSEAFGRFKEFRFEVENQSGRIIKTL</sequence>
<dbReference type="InterPro" id="IPR039537">
    <property type="entry name" value="Retrotran_Ty1/copia-like"/>
</dbReference>